<evidence type="ECO:0000313" key="4">
    <source>
        <dbReference type="Proteomes" id="UP000662939"/>
    </source>
</evidence>
<evidence type="ECO:0000256" key="2">
    <source>
        <dbReference type="SAM" id="Phobius"/>
    </source>
</evidence>
<reference evidence="3" key="1">
    <citation type="submission" date="2021-02" db="EMBL/GenBank/DDBJ databases">
        <title>Natronoglycomyces albus gen. nov., sp. nov, a haloalkaliphilic actinobacterium from a soda solonchak soil.</title>
        <authorList>
            <person name="Sorokin D.Y."/>
            <person name="Khijniak T.V."/>
            <person name="Zakharycheva A.P."/>
            <person name="Boueva O.V."/>
            <person name="Ariskina E.V."/>
            <person name="Hahnke R.L."/>
            <person name="Bunk B."/>
            <person name="Sproer C."/>
            <person name="Schumann P."/>
            <person name="Evtushenko L.I."/>
            <person name="Kublanov I.V."/>
        </authorList>
    </citation>
    <scope>NUCLEOTIDE SEQUENCE</scope>
    <source>
        <strain evidence="3">DSM 106290</strain>
    </source>
</reference>
<keyword evidence="4" id="KW-1185">Reference proteome</keyword>
<dbReference type="Proteomes" id="UP000662939">
    <property type="component" value="Chromosome"/>
</dbReference>
<dbReference type="AlphaFoldDB" id="A0A895XSG8"/>
<evidence type="ECO:0000313" key="3">
    <source>
        <dbReference type="EMBL" id="QSB06175.1"/>
    </source>
</evidence>
<proteinExistence type="predicted"/>
<feature type="transmembrane region" description="Helical" evidence="2">
    <location>
        <begin position="64"/>
        <end position="90"/>
    </location>
</feature>
<feature type="transmembrane region" description="Helical" evidence="2">
    <location>
        <begin position="284"/>
        <end position="308"/>
    </location>
</feature>
<feature type="transmembrane region" description="Helical" evidence="2">
    <location>
        <begin position="375"/>
        <end position="399"/>
    </location>
</feature>
<accession>A0A895XSG8</accession>
<feature type="region of interest" description="Disordered" evidence="1">
    <location>
        <begin position="453"/>
        <end position="497"/>
    </location>
</feature>
<name>A0A895XSG8_9ACTN</name>
<dbReference type="EMBL" id="CP070496">
    <property type="protein sequence ID" value="QSB06175.1"/>
    <property type="molecule type" value="Genomic_DNA"/>
</dbReference>
<organism evidence="3 4">
    <name type="scientific">Natronoglycomyces albus</name>
    <dbReference type="NCBI Taxonomy" id="2811108"/>
    <lineage>
        <taxon>Bacteria</taxon>
        <taxon>Bacillati</taxon>
        <taxon>Actinomycetota</taxon>
        <taxon>Actinomycetes</taxon>
        <taxon>Glycomycetales</taxon>
        <taxon>Glycomycetaceae</taxon>
        <taxon>Natronoglycomyces</taxon>
    </lineage>
</organism>
<sequence>MPATTIAGNPSLLRPRPPLLRGEGSILTWLLLFYPLWWALGMGVLIVPLLAVPMTLMLSRQRPVLFPPAFGLWLAFLGVVLMSLSTLPLTPPGTVEASFVSRLPGAGYRLVFYLAVTVVALYAYNVIVTGRYPLRRLINLLAWLFVVTVAGGFLGTLFGYFEYTSPVEALLPASITADGFVQSLVRPTSAQVMTFLGYESPRPAAPWGYTNTWGNNFGILFPWLVVAVFFFPTSTKLRFFALCCLVLSLVPMIYSMNRGLWFNLAIAAAFIALRLLMSGRPQAMLSLAAVTVLTGVIIVATPLGTLVASRFDNPHSDDGRAFASQTAVETTINHSPILGFGSTRNTLGSGTSIAVGPTVDCPRCGNRTLGGNGQLWQVLFAHGLAGLAMYLAFLVAVLWHFRTDHSLIGIVGSTVILMSLTSMFYYNALVTPLLLTLLSYVVLAANHHAPARQATPDLDAPPADRFRDRPALRREKDASARIGTTFQHQHSSGERSS</sequence>
<feature type="transmembrane region" description="Helical" evidence="2">
    <location>
        <begin position="26"/>
        <end position="52"/>
    </location>
</feature>
<keyword evidence="2" id="KW-0472">Membrane</keyword>
<feature type="transmembrane region" description="Helical" evidence="2">
    <location>
        <begin position="213"/>
        <end position="230"/>
    </location>
</feature>
<evidence type="ECO:0008006" key="5">
    <source>
        <dbReference type="Google" id="ProtNLM"/>
    </source>
</evidence>
<feature type="transmembrane region" description="Helical" evidence="2">
    <location>
        <begin position="260"/>
        <end position="277"/>
    </location>
</feature>
<feature type="transmembrane region" description="Helical" evidence="2">
    <location>
        <begin position="237"/>
        <end position="254"/>
    </location>
</feature>
<protein>
    <recommendedName>
        <fullName evidence="5">O-antigen ligase domain-containing protein</fullName>
    </recommendedName>
</protein>
<feature type="transmembrane region" description="Helical" evidence="2">
    <location>
        <begin position="110"/>
        <end position="128"/>
    </location>
</feature>
<feature type="compositionally biased region" description="Basic and acidic residues" evidence="1">
    <location>
        <begin position="462"/>
        <end position="479"/>
    </location>
</feature>
<dbReference type="RefSeq" id="WP_213172186.1">
    <property type="nucleotide sequence ID" value="NZ_CP070496.1"/>
</dbReference>
<evidence type="ECO:0000256" key="1">
    <source>
        <dbReference type="SAM" id="MobiDB-lite"/>
    </source>
</evidence>
<keyword evidence="2" id="KW-1133">Transmembrane helix</keyword>
<dbReference type="KEGG" id="nav:JQS30_04490"/>
<gene>
    <name evidence="3" type="ORF">JQS30_04490</name>
</gene>
<feature type="transmembrane region" description="Helical" evidence="2">
    <location>
        <begin position="140"/>
        <end position="161"/>
    </location>
</feature>
<feature type="transmembrane region" description="Helical" evidence="2">
    <location>
        <begin position="406"/>
        <end position="426"/>
    </location>
</feature>
<keyword evidence="2" id="KW-0812">Transmembrane</keyword>